<evidence type="ECO:0000313" key="2">
    <source>
        <dbReference type="EMBL" id="THV34106.1"/>
    </source>
</evidence>
<dbReference type="InterPro" id="IPR009506">
    <property type="entry name" value="YjiS-like"/>
</dbReference>
<dbReference type="EMBL" id="STGU01000009">
    <property type="protein sequence ID" value="THV34106.1"/>
    <property type="molecule type" value="Genomic_DNA"/>
</dbReference>
<comment type="caution">
    <text evidence="2">The sequence shown here is derived from an EMBL/GenBank/DDBJ whole genome shotgun (WGS) entry which is preliminary data.</text>
</comment>
<feature type="domain" description="YjiS-like" evidence="1">
    <location>
        <begin position="37"/>
        <end position="69"/>
    </location>
</feature>
<dbReference type="Proteomes" id="UP000307378">
    <property type="component" value="Unassembled WGS sequence"/>
</dbReference>
<reference evidence="2 3" key="1">
    <citation type="submission" date="2019-04" db="EMBL/GenBank/DDBJ databases">
        <title>genome sequence of strain W3.</title>
        <authorList>
            <person name="Gao J."/>
            <person name="Sun J."/>
        </authorList>
    </citation>
    <scope>NUCLEOTIDE SEQUENCE [LARGE SCALE GENOMIC DNA]</scope>
    <source>
        <strain evidence="2 3">W3</strain>
    </source>
</reference>
<proteinExistence type="predicted"/>
<dbReference type="Pfam" id="PF06568">
    <property type="entry name" value="YjiS-like"/>
    <property type="match status" value="1"/>
</dbReference>
<accession>A0A4V6T6I2</accession>
<protein>
    <submittedName>
        <fullName evidence="2">DUF1127 domain-containing protein</fullName>
    </submittedName>
</protein>
<gene>
    <name evidence="2" type="ORF">FAA86_16775</name>
</gene>
<organism evidence="2 3">
    <name type="scientific">Rhizobium rosettiformans W3</name>
    <dbReference type="NCBI Taxonomy" id="538378"/>
    <lineage>
        <taxon>Bacteria</taxon>
        <taxon>Pseudomonadati</taxon>
        <taxon>Pseudomonadota</taxon>
        <taxon>Alphaproteobacteria</taxon>
        <taxon>Hyphomicrobiales</taxon>
        <taxon>Rhizobiaceae</taxon>
        <taxon>Rhizobium/Agrobacterium group</taxon>
        <taxon>Rhizobium</taxon>
    </lineage>
</organism>
<evidence type="ECO:0000313" key="3">
    <source>
        <dbReference type="Proteomes" id="UP000307378"/>
    </source>
</evidence>
<dbReference type="AlphaFoldDB" id="A0A4V6T6I2"/>
<name>A0A4V6T6I2_9HYPH</name>
<sequence>MRTNDRIFDFDLDLATERPNRTLAARLYQLAGWLGSLRVALRNRLAANSLADLDERLLNDLGLSRGDVRDVLRRHGLTDDPSLQLARLARRRAERSIRGQRTD</sequence>
<evidence type="ECO:0000259" key="1">
    <source>
        <dbReference type="Pfam" id="PF06568"/>
    </source>
</evidence>
<dbReference type="RefSeq" id="WP_136542321.1">
    <property type="nucleotide sequence ID" value="NZ_STGU01000009.1"/>
</dbReference>